<protein>
    <recommendedName>
        <fullName evidence="5">Lytic polysaccharide monooxygenase</fullName>
    </recommendedName>
</protein>
<dbReference type="PANTHER" id="PTHR36182">
    <property type="entry name" value="PROTEIN, PUTATIVE (AFU_ORTHOLOGUE AFUA_6G10930)-RELATED"/>
    <property type="match status" value="1"/>
</dbReference>
<dbReference type="RefSeq" id="XP_007677636.1">
    <property type="nucleotide sequence ID" value="XM_007679446.1"/>
</dbReference>
<evidence type="ECO:0000313" key="4">
    <source>
        <dbReference type="Proteomes" id="UP000011761"/>
    </source>
</evidence>
<feature type="signal peptide" evidence="2">
    <location>
        <begin position="1"/>
        <end position="20"/>
    </location>
</feature>
<organism evidence="3 4">
    <name type="scientific">Baudoinia panamericana (strain UAMH 10762)</name>
    <name type="common">Angels' share fungus</name>
    <name type="synonym">Baudoinia compniacensis (strain UAMH 10762)</name>
    <dbReference type="NCBI Taxonomy" id="717646"/>
    <lineage>
        <taxon>Eukaryota</taxon>
        <taxon>Fungi</taxon>
        <taxon>Dikarya</taxon>
        <taxon>Ascomycota</taxon>
        <taxon>Pezizomycotina</taxon>
        <taxon>Dothideomycetes</taxon>
        <taxon>Dothideomycetidae</taxon>
        <taxon>Mycosphaerellales</taxon>
        <taxon>Teratosphaeriaceae</taxon>
        <taxon>Baudoinia</taxon>
    </lineage>
</organism>
<dbReference type="Proteomes" id="UP000011761">
    <property type="component" value="Unassembled WGS sequence"/>
</dbReference>
<evidence type="ECO:0000256" key="2">
    <source>
        <dbReference type="SAM" id="SignalP"/>
    </source>
</evidence>
<dbReference type="KEGG" id="bcom:BAUCODRAFT_518344"/>
<feature type="chain" id="PRO_5004021379" description="Lytic polysaccharide monooxygenase" evidence="2">
    <location>
        <begin position="21"/>
        <end position="522"/>
    </location>
</feature>
<dbReference type="eggNOG" id="ENOG502RZYG">
    <property type="taxonomic scope" value="Eukaryota"/>
</dbReference>
<evidence type="ECO:0008006" key="5">
    <source>
        <dbReference type="Google" id="ProtNLM"/>
    </source>
</evidence>
<dbReference type="OMA" id="AGTECKE"/>
<feature type="region of interest" description="Disordered" evidence="1">
    <location>
        <begin position="198"/>
        <end position="291"/>
    </location>
</feature>
<evidence type="ECO:0000256" key="1">
    <source>
        <dbReference type="SAM" id="MobiDB-lite"/>
    </source>
</evidence>
<dbReference type="Gene3D" id="2.70.50.70">
    <property type="match status" value="1"/>
</dbReference>
<keyword evidence="4" id="KW-1185">Reference proteome</keyword>
<accession>M2MTQ8</accession>
<keyword evidence="2" id="KW-0732">Signal</keyword>
<dbReference type="AlphaFoldDB" id="M2MTQ8"/>
<dbReference type="GeneID" id="19115104"/>
<name>M2MTQ8_BAUPA</name>
<dbReference type="EMBL" id="KB445557">
    <property type="protein sequence ID" value="EMC94923.1"/>
    <property type="molecule type" value="Genomic_DNA"/>
</dbReference>
<gene>
    <name evidence="3" type="ORF">BAUCODRAFT_518344</name>
</gene>
<proteinExistence type="predicted"/>
<dbReference type="HOGENOM" id="CLU_032571_3_1_1"/>
<dbReference type="OrthoDB" id="2342176at2759"/>
<evidence type="ECO:0000313" key="3">
    <source>
        <dbReference type="EMBL" id="EMC94923.1"/>
    </source>
</evidence>
<sequence length="522" mass="56152">MRRQCIYNLLLLLPSALCHMEMSWPYPFRSKYDPANNYENIDYSMTSPLDADGSDFPCKGYQNDESTRSPIAYIAGSTYNVTLAGSAAHGGGSCQLSLSYDNGATFRVVKSMIGGCPLTSTYDLTIPAYAPAGAALLAWTWQNYEGNREFYMNCAAIRITRQIPSLRRRKAFRSFESLPYIWRTNLAGLNNCTTAAEQPPSDTVVYPNPGPDVQYGGGINSSSPATQGDCDLPMPYGQTYHHDSNSASEPVAEASDPAEHTAASSQTSSLNPSQAEAPAAQSRSAGTASTTGFMLRQRPVLTYDYSPPTTITVIVECPSVITITTTVTPGTSTVTQTAVPDHTTTIGVVITASESPVAEPSSAPTSDNNSSSNNNRPVNQPPYATGDLSAYLPCVPGTFICSNSTTFYTCDYNDGSDPSRPSNAYIYDYPRTVAAGMECLPYYSPYASDTTQYAQQPTCPQGYCRDDRYVRYRPDGDCSENGSIMCTDGGQMFDMCDQGGWVQMGSVAAGTTCENGEMVASS</sequence>
<feature type="compositionally biased region" description="Polar residues" evidence="1">
    <location>
        <begin position="262"/>
        <end position="274"/>
    </location>
</feature>
<dbReference type="PANTHER" id="PTHR36182:SF1">
    <property type="entry name" value="PROTEIN, PUTATIVE (AFU_ORTHOLOGUE AFUA_6G10930)-RELATED"/>
    <property type="match status" value="1"/>
</dbReference>
<feature type="compositionally biased region" description="Polar residues" evidence="1">
    <location>
        <begin position="281"/>
        <end position="291"/>
    </location>
</feature>
<feature type="region of interest" description="Disordered" evidence="1">
    <location>
        <begin position="353"/>
        <end position="382"/>
    </location>
</feature>
<reference evidence="3 4" key="1">
    <citation type="journal article" date="2012" name="PLoS Pathog.">
        <title>Diverse lifestyles and strategies of plant pathogenesis encoded in the genomes of eighteen Dothideomycetes fungi.</title>
        <authorList>
            <person name="Ohm R.A."/>
            <person name="Feau N."/>
            <person name="Henrissat B."/>
            <person name="Schoch C.L."/>
            <person name="Horwitz B.A."/>
            <person name="Barry K.W."/>
            <person name="Condon B.J."/>
            <person name="Copeland A.C."/>
            <person name="Dhillon B."/>
            <person name="Glaser F."/>
            <person name="Hesse C.N."/>
            <person name="Kosti I."/>
            <person name="LaButti K."/>
            <person name="Lindquist E.A."/>
            <person name="Lucas S."/>
            <person name="Salamov A.A."/>
            <person name="Bradshaw R.E."/>
            <person name="Ciuffetti L."/>
            <person name="Hamelin R.C."/>
            <person name="Kema G.H.J."/>
            <person name="Lawrence C."/>
            <person name="Scott J.A."/>
            <person name="Spatafora J.W."/>
            <person name="Turgeon B.G."/>
            <person name="de Wit P.J.G.M."/>
            <person name="Zhong S."/>
            <person name="Goodwin S.B."/>
            <person name="Grigoriev I.V."/>
        </authorList>
    </citation>
    <scope>NUCLEOTIDE SEQUENCE [LARGE SCALE GENOMIC DNA]</scope>
    <source>
        <strain evidence="3 4">UAMH 10762</strain>
    </source>
</reference>